<keyword evidence="2" id="KW-1185">Reference proteome</keyword>
<gene>
    <name evidence="1" type="ORF">CYMTET_23074</name>
</gene>
<dbReference type="AlphaFoldDB" id="A0AAE0FZF6"/>
<evidence type="ECO:0000313" key="1">
    <source>
        <dbReference type="EMBL" id="KAK3268425.1"/>
    </source>
</evidence>
<protein>
    <submittedName>
        <fullName evidence="1">Uncharacterized protein</fullName>
    </submittedName>
</protein>
<accession>A0AAE0FZF6</accession>
<reference evidence="1 2" key="1">
    <citation type="journal article" date="2015" name="Genome Biol. Evol.">
        <title>Comparative Genomics of a Bacterivorous Green Alga Reveals Evolutionary Causalities and Consequences of Phago-Mixotrophic Mode of Nutrition.</title>
        <authorList>
            <person name="Burns J.A."/>
            <person name="Paasch A."/>
            <person name="Narechania A."/>
            <person name="Kim E."/>
        </authorList>
    </citation>
    <scope>NUCLEOTIDE SEQUENCE [LARGE SCALE GENOMIC DNA]</scope>
    <source>
        <strain evidence="1 2">PLY_AMNH</strain>
    </source>
</reference>
<name>A0AAE0FZF6_9CHLO</name>
<proteinExistence type="predicted"/>
<dbReference type="Proteomes" id="UP001190700">
    <property type="component" value="Unassembled WGS sequence"/>
</dbReference>
<dbReference type="EMBL" id="LGRX02011836">
    <property type="protein sequence ID" value="KAK3268425.1"/>
    <property type="molecule type" value="Genomic_DNA"/>
</dbReference>
<evidence type="ECO:0000313" key="2">
    <source>
        <dbReference type="Proteomes" id="UP001190700"/>
    </source>
</evidence>
<organism evidence="1 2">
    <name type="scientific">Cymbomonas tetramitiformis</name>
    <dbReference type="NCBI Taxonomy" id="36881"/>
    <lineage>
        <taxon>Eukaryota</taxon>
        <taxon>Viridiplantae</taxon>
        <taxon>Chlorophyta</taxon>
        <taxon>Pyramimonadophyceae</taxon>
        <taxon>Pyramimonadales</taxon>
        <taxon>Pyramimonadaceae</taxon>
        <taxon>Cymbomonas</taxon>
    </lineage>
</organism>
<comment type="caution">
    <text evidence="1">The sequence shown here is derived from an EMBL/GenBank/DDBJ whole genome shotgun (WGS) entry which is preliminary data.</text>
</comment>
<sequence>MAPPSGLWWYFESHRALYNWTEERVDCADLEKRELEDGVAHFSINTVAANTRASYETRGKHFCSLLCGLFSSTVKAYLSAVGSLHLDLGYALPEFRDLPRLRQTLRGIKRLKGHPTCKKLDIGPKELTSIFRDGKVSLTKTNDRFRWTGCLLLAFGGCFKEANITAKKPGSFPRPGVMLCGSVKFLGKDQMEVSTMFSKANQFAAQSQKVFFGTVKYTIFCAIALTHKALAANRLPDAVDEYHKITNEQRLAIPKLVSESIVAAVEARC</sequence>